<evidence type="ECO:0000259" key="2">
    <source>
        <dbReference type="Pfam" id="PF00582"/>
    </source>
</evidence>
<sequence>MPIIVGFVPTDEGRAALTAAIGEARSRASRLVVVNTSTGAALVDARYASEGQLGEARRELDESGVDYELSQSVDSKDAADVIVATARRTNAELIVIGLRRRTPVGKLIMGSQAQTVLLEADCPVLAVKAQRD</sequence>
<evidence type="ECO:0000313" key="3">
    <source>
        <dbReference type="EMBL" id="MBB2986631.1"/>
    </source>
</evidence>
<reference evidence="3 6" key="2">
    <citation type="submission" date="2020-08" db="EMBL/GenBank/DDBJ databases">
        <title>Genomic Encyclopedia of Type Strains, Phase IV (KMG-V): Genome sequencing to study the core and pangenomes of soil and plant-associated prokaryotes.</title>
        <authorList>
            <person name="Whitman W."/>
        </authorList>
    </citation>
    <scope>NUCLEOTIDE SEQUENCE [LARGE SCALE GENOMIC DNA]</scope>
    <source>
        <strain evidence="3 6">B3ACCR2</strain>
    </source>
</reference>
<dbReference type="Proteomes" id="UP000590811">
    <property type="component" value="Unassembled WGS sequence"/>
</dbReference>
<dbReference type="PRINTS" id="PR01438">
    <property type="entry name" value="UNVRSLSTRESS"/>
</dbReference>
<dbReference type="EMBL" id="RBXT01000001">
    <property type="protein sequence ID" value="RKT79380.1"/>
    <property type="molecule type" value="Genomic_DNA"/>
</dbReference>
<dbReference type="SUPFAM" id="SSF52402">
    <property type="entry name" value="Adenine nucleotide alpha hydrolases-like"/>
    <property type="match status" value="1"/>
</dbReference>
<dbReference type="OrthoDB" id="5419113at2"/>
<feature type="domain" description="UspA" evidence="2">
    <location>
        <begin position="2"/>
        <end position="128"/>
    </location>
</feature>
<evidence type="ECO:0000313" key="6">
    <source>
        <dbReference type="Proteomes" id="UP000590811"/>
    </source>
</evidence>
<dbReference type="PANTHER" id="PTHR46268:SF6">
    <property type="entry name" value="UNIVERSAL STRESS PROTEIN UP12"/>
    <property type="match status" value="1"/>
</dbReference>
<evidence type="ECO:0000313" key="5">
    <source>
        <dbReference type="Proteomes" id="UP000278440"/>
    </source>
</evidence>
<reference evidence="4 5" key="1">
    <citation type="submission" date="2018-10" db="EMBL/GenBank/DDBJ databases">
        <title>Sequencing the genomes of 1000 actinobacteria strains.</title>
        <authorList>
            <person name="Klenk H.-P."/>
        </authorList>
    </citation>
    <scope>NUCLEOTIDE SEQUENCE [LARGE SCALE GENOMIC DNA]</scope>
    <source>
        <strain evidence="4 5">DSM 44267</strain>
    </source>
</reference>
<protein>
    <submittedName>
        <fullName evidence="4">Nucleotide-binding universal stress UspA family protein</fullName>
    </submittedName>
</protein>
<comment type="similarity">
    <text evidence="1">Belongs to the universal stress protein A family.</text>
</comment>
<organism evidence="4 5">
    <name type="scientific">Terracoccus luteus</name>
    <dbReference type="NCBI Taxonomy" id="53356"/>
    <lineage>
        <taxon>Bacteria</taxon>
        <taxon>Bacillati</taxon>
        <taxon>Actinomycetota</taxon>
        <taxon>Actinomycetes</taxon>
        <taxon>Micrococcales</taxon>
        <taxon>Intrasporangiaceae</taxon>
        <taxon>Terracoccus</taxon>
    </lineage>
</organism>
<evidence type="ECO:0000313" key="4">
    <source>
        <dbReference type="EMBL" id="RKT79380.1"/>
    </source>
</evidence>
<dbReference type="PANTHER" id="PTHR46268">
    <property type="entry name" value="STRESS RESPONSE PROTEIN NHAX"/>
    <property type="match status" value="1"/>
</dbReference>
<proteinExistence type="inferred from homology"/>
<dbReference type="InterPro" id="IPR006015">
    <property type="entry name" value="Universal_stress_UspA"/>
</dbReference>
<dbReference type="AlphaFoldDB" id="A0A495XXQ7"/>
<dbReference type="EMBL" id="JACHVT010000003">
    <property type="protein sequence ID" value="MBB2986631.1"/>
    <property type="molecule type" value="Genomic_DNA"/>
</dbReference>
<dbReference type="Gene3D" id="3.40.50.620">
    <property type="entry name" value="HUPs"/>
    <property type="match status" value="1"/>
</dbReference>
<dbReference type="RefSeq" id="WP_121035397.1">
    <property type="nucleotide sequence ID" value="NZ_JACHVT010000003.1"/>
</dbReference>
<dbReference type="Pfam" id="PF00582">
    <property type="entry name" value="Usp"/>
    <property type="match status" value="1"/>
</dbReference>
<dbReference type="CDD" id="cd00293">
    <property type="entry name" value="USP-like"/>
    <property type="match status" value="1"/>
</dbReference>
<keyword evidence="5" id="KW-1185">Reference proteome</keyword>
<dbReference type="InterPro" id="IPR006016">
    <property type="entry name" value="UspA"/>
</dbReference>
<name>A0A495XXQ7_9MICO</name>
<dbReference type="InterPro" id="IPR014729">
    <property type="entry name" value="Rossmann-like_a/b/a_fold"/>
</dbReference>
<accession>A0A495XXQ7</accession>
<evidence type="ECO:0000256" key="1">
    <source>
        <dbReference type="ARBA" id="ARBA00008791"/>
    </source>
</evidence>
<gene>
    <name evidence="4" type="ORF">DFJ68_2848</name>
    <name evidence="3" type="ORF">FHW14_001785</name>
</gene>
<comment type="caution">
    <text evidence="4">The sequence shown here is derived from an EMBL/GenBank/DDBJ whole genome shotgun (WGS) entry which is preliminary data.</text>
</comment>
<dbReference type="Proteomes" id="UP000278440">
    <property type="component" value="Unassembled WGS sequence"/>
</dbReference>